<evidence type="ECO:0008006" key="3">
    <source>
        <dbReference type="Google" id="ProtNLM"/>
    </source>
</evidence>
<dbReference type="Proteomes" id="UP000248044">
    <property type="component" value="Chromosome"/>
</dbReference>
<dbReference type="RefSeq" id="WP_110271297.1">
    <property type="nucleotide sequence ID" value="NZ_CP029289.2"/>
</dbReference>
<reference evidence="1 2" key="1">
    <citation type="submission" date="2018-05" db="EMBL/GenBank/DDBJ databases">
        <title>Complete Genome Sequences of Extremely Thermoacidophilic, Metal-Mobilizing Type-Strain Members of the Archaeal Family Sulfolobaceae: Acidianus brierleyi DSM-1651T, Acidianus sulfidivorans DSM-18786T, Metallosphaera hakonensis DSM-7519T, and Metallosphaera prunae DSM-10039T.</title>
        <authorList>
            <person name="Counts J.A."/>
            <person name="Kelly R.M."/>
        </authorList>
    </citation>
    <scope>NUCLEOTIDE SEQUENCE [LARGE SCALE GENOMIC DNA]</scope>
    <source>
        <strain evidence="1 2">DSM 1651</strain>
    </source>
</reference>
<evidence type="ECO:0000313" key="2">
    <source>
        <dbReference type="Proteomes" id="UP000248044"/>
    </source>
</evidence>
<name>A0A2U9IHB7_9CREN</name>
<dbReference type="OrthoDB" id="41253at2157"/>
<dbReference type="AlphaFoldDB" id="A0A2U9IHB7"/>
<sequence>MYIVINGKINNFLFSLDDYLNRKSSFIKRFDEGIFIWGTSRLYSVEGPGTKVFLYLSRDEERGFDGCIVLSGVIKETGELKEKYWPEGEWPHYMAIKVSAIPKSVLENRDTKRWKCVTREELKKFNFRPLPGIQKLDDKIGEEIEIKLKS</sequence>
<organism evidence="1 2">
    <name type="scientific">Acidianus brierleyi</name>
    <dbReference type="NCBI Taxonomy" id="41673"/>
    <lineage>
        <taxon>Archaea</taxon>
        <taxon>Thermoproteota</taxon>
        <taxon>Thermoprotei</taxon>
        <taxon>Sulfolobales</taxon>
        <taxon>Sulfolobaceae</taxon>
        <taxon>Acidianus</taxon>
    </lineage>
</organism>
<gene>
    <name evidence="1" type="ORF">DFR85_13285</name>
</gene>
<dbReference type="KEGG" id="abri:DFR85_13285"/>
<dbReference type="GeneID" id="36833147"/>
<protein>
    <recommendedName>
        <fullName evidence="3">EVE domain-containing protein</fullName>
    </recommendedName>
</protein>
<accession>A0A2U9IHB7</accession>
<dbReference type="EMBL" id="CP029289">
    <property type="protein sequence ID" value="AWR95419.1"/>
    <property type="molecule type" value="Genomic_DNA"/>
</dbReference>
<keyword evidence="2" id="KW-1185">Reference proteome</keyword>
<proteinExistence type="predicted"/>
<evidence type="ECO:0000313" key="1">
    <source>
        <dbReference type="EMBL" id="AWR95419.1"/>
    </source>
</evidence>